<reference evidence="5 6" key="1">
    <citation type="journal article" date="2018" name="Sci. Rep.">
        <title>Comparative analysis of the Pocillopora damicornis genome highlights role of immune system in coral evolution.</title>
        <authorList>
            <person name="Cunning R."/>
            <person name="Bay R.A."/>
            <person name="Gillette P."/>
            <person name="Baker A.C."/>
            <person name="Traylor-Knowles N."/>
        </authorList>
    </citation>
    <scope>NUCLEOTIDE SEQUENCE [LARGE SCALE GENOMIC DNA]</scope>
    <source>
        <strain evidence="5">RSMAS</strain>
        <tissue evidence="5">Whole animal</tissue>
    </source>
</reference>
<comment type="caution">
    <text evidence="5">The sequence shown here is derived from an EMBL/GenBank/DDBJ whole genome shotgun (WGS) entry which is preliminary data.</text>
</comment>
<evidence type="ECO:0000313" key="5">
    <source>
        <dbReference type="EMBL" id="RMX53228.1"/>
    </source>
</evidence>
<name>A0A3M6UIN6_POCDA</name>
<protein>
    <recommendedName>
        <fullName evidence="4">LamG-like jellyroll fold domain-containing protein</fullName>
    </recommendedName>
</protein>
<feature type="domain" description="LamG-like jellyroll fold" evidence="4">
    <location>
        <begin position="149"/>
        <end position="302"/>
    </location>
</feature>
<evidence type="ECO:0000313" key="6">
    <source>
        <dbReference type="Proteomes" id="UP000275408"/>
    </source>
</evidence>
<feature type="signal peptide" evidence="3">
    <location>
        <begin position="1"/>
        <end position="24"/>
    </location>
</feature>
<dbReference type="InterPro" id="IPR006558">
    <property type="entry name" value="LamG-like"/>
</dbReference>
<evidence type="ECO:0000256" key="1">
    <source>
        <dbReference type="ARBA" id="ARBA00022729"/>
    </source>
</evidence>
<dbReference type="Pfam" id="PF13385">
    <property type="entry name" value="Laminin_G_3"/>
    <property type="match status" value="1"/>
</dbReference>
<keyword evidence="1 3" id="KW-0732">Signal</keyword>
<keyword evidence="6" id="KW-1185">Reference proteome</keyword>
<organism evidence="5 6">
    <name type="scientific">Pocillopora damicornis</name>
    <name type="common">Cauliflower coral</name>
    <name type="synonym">Millepora damicornis</name>
    <dbReference type="NCBI Taxonomy" id="46731"/>
    <lineage>
        <taxon>Eukaryota</taxon>
        <taxon>Metazoa</taxon>
        <taxon>Cnidaria</taxon>
        <taxon>Anthozoa</taxon>
        <taxon>Hexacorallia</taxon>
        <taxon>Scleractinia</taxon>
        <taxon>Astrocoeniina</taxon>
        <taxon>Pocilloporidae</taxon>
        <taxon>Pocillopora</taxon>
    </lineage>
</organism>
<evidence type="ECO:0000256" key="2">
    <source>
        <dbReference type="ARBA" id="ARBA00023157"/>
    </source>
</evidence>
<evidence type="ECO:0000256" key="3">
    <source>
        <dbReference type="SAM" id="SignalP"/>
    </source>
</evidence>
<accession>A0A3M6UIN6</accession>
<sequence>MKRFCVALILLVSLFDGMLRSAAGEDFCSNEDDDSPFEKAPCTAVRTGMVRSTEGQKFLSLCLNNRWKPYYPQGSPVPTCYDICIPGLIGHWRMNEQTGEEVADDSGYENHGLATGPVPKLSKFTRGRYFDSNGVILVPDSPVLNSGMSSFTVAGWVKILDVSYPLTTFAVQKGYGCLFPPGQEGWKAGWEIGHAYSSKGLYVCIRDRKNRMAQKRIEFDDGFQQHHLLYQWAHYAVVFDRQQQEKVFLYINGKKQSDSLDISAVRGSVNNDRPLAFGYLHGWKTKGTLDEYRVYNRALGDLEVGAIFKNHLV</sequence>
<dbReference type="Proteomes" id="UP000275408">
    <property type="component" value="Unassembled WGS sequence"/>
</dbReference>
<dbReference type="InterPro" id="IPR013320">
    <property type="entry name" value="ConA-like_dom_sf"/>
</dbReference>
<dbReference type="SMART" id="SM00560">
    <property type="entry name" value="LamGL"/>
    <property type="match status" value="1"/>
</dbReference>
<dbReference type="EMBL" id="RCHS01001489">
    <property type="protein sequence ID" value="RMX53228.1"/>
    <property type="molecule type" value="Genomic_DNA"/>
</dbReference>
<dbReference type="SUPFAM" id="SSF49899">
    <property type="entry name" value="Concanavalin A-like lectins/glucanases"/>
    <property type="match status" value="1"/>
</dbReference>
<keyword evidence="2" id="KW-1015">Disulfide bond</keyword>
<feature type="chain" id="PRO_5018064013" description="LamG-like jellyroll fold domain-containing protein" evidence="3">
    <location>
        <begin position="25"/>
        <end position="313"/>
    </location>
</feature>
<gene>
    <name evidence="5" type="ORF">pdam_00016515</name>
</gene>
<dbReference type="OrthoDB" id="5947047at2759"/>
<dbReference type="Gene3D" id="2.60.120.200">
    <property type="match status" value="1"/>
</dbReference>
<proteinExistence type="predicted"/>
<dbReference type="AlphaFoldDB" id="A0A3M6UIN6"/>
<evidence type="ECO:0000259" key="4">
    <source>
        <dbReference type="SMART" id="SM00560"/>
    </source>
</evidence>